<dbReference type="OrthoDB" id="9448935at2759"/>
<name>A0A6P7GU45_DIAVI</name>
<dbReference type="Pfam" id="PF00089">
    <property type="entry name" value="Trypsin"/>
    <property type="match status" value="1"/>
</dbReference>
<dbReference type="FunCoup" id="A0A6P7GU45">
    <property type="interactions" value="36"/>
</dbReference>
<reference evidence="8" key="1">
    <citation type="submission" date="2025-08" db="UniProtKB">
        <authorList>
            <consortium name="RefSeq"/>
        </authorList>
    </citation>
    <scope>IDENTIFICATION</scope>
    <source>
        <tissue evidence="8">Whole insect</tissue>
    </source>
</reference>
<dbReference type="AlphaFoldDB" id="A0A6P7GU45"/>
<dbReference type="PANTHER" id="PTHR24252:SF7">
    <property type="entry name" value="HYALIN"/>
    <property type="match status" value="1"/>
</dbReference>
<dbReference type="InterPro" id="IPR018114">
    <property type="entry name" value="TRYPSIN_HIS"/>
</dbReference>
<keyword evidence="1 5" id="KW-0645">Protease</keyword>
<dbReference type="SMART" id="SM00020">
    <property type="entry name" value="Tryp_SPc"/>
    <property type="match status" value="1"/>
</dbReference>
<organism evidence="8">
    <name type="scientific">Diabrotica virgifera virgifera</name>
    <name type="common">western corn rootworm</name>
    <dbReference type="NCBI Taxonomy" id="50390"/>
    <lineage>
        <taxon>Eukaryota</taxon>
        <taxon>Metazoa</taxon>
        <taxon>Ecdysozoa</taxon>
        <taxon>Arthropoda</taxon>
        <taxon>Hexapoda</taxon>
        <taxon>Insecta</taxon>
        <taxon>Pterygota</taxon>
        <taxon>Neoptera</taxon>
        <taxon>Endopterygota</taxon>
        <taxon>Coleoptera</taxon>
        <taxon>Polyphaga</taxon>
        <taxon>Cucujiformia</taxon>
        <taxon>Chrysomeloidea</taxon>
        <taxon>Chrysomelidae</taxon>
        <taxon>Galerucinae</taxon>
        <taxon>Diabroticina</taxon>
        <taxon>Diabroticites</taxon>
        <taxon>Diabrotica</taxon>
    </lineage>
</organism>
<evidence type="ECO:0000256" key="5">
    <source>
        <dbReference type="RuleBase" id="RU363034"/>
    </source>
</evidence>
<keyword evidence="2 5" id="KW-0378">Hydrolase</keyword>
<dbReference type="RefSeq" id="XP_028147360.1">
    <property type="nucleotide sequence ID" value="XM_028291559.1"/>
</dbReference>
<evidence type="ECO:0000259" key="7">
    <source>
        <dbReference type="PROSITE" id="PS50240"/>
    </source>
</evidence>
<proteinExistence type="predicted"/>
<dbReference type="FunFam" id="2.40.10.10:FF:000006">
    <property type="entry name" value="Serine proteinase stubble"/>
    <property type="match status" value="1"/>
</dbReference>
<feature type="domain" description="Peptidase S1" evidence="7">
    <location>
        <begin position="41"/>
        <end position="289"/>
    </location>
</feature>
<evidence type="ECO:0000313" key="8">
    <source>
        <dbReference type="RefSeq" id="XP_028147360.1"/>
    </source>
</evidence>
<evidence type="ECO:0000256" key="2">
    <source>
        <dbReference type="ARBA" id="ARBA00022801"/>
    </source>
</evidence>
<dbReference type="InterPro" id="IPR001254">
    <property type="entry name" value="Trypsin_dom"/>
</dbReference>
<dbReference type="Gene3D" id="2.40.10.10">
    <property type="entry name" value="Trypsin-like serine proteases"/>
    <property type="match status" value="1"/>
</dbReference>
<dbReference type="PROSITE" id="PS50240">
    <property type="entry name" value="TRYPSIN_DOM"/>
    <property type="match status" value="1"/>
</dbReference>
<gene>
    <name evidence="8" type="primary">LOC114340785</name>
</gene>
<dbReference type="InParanoid" id="A0A6P7GU45"/>
<keyword evidence="3 5" id="KW-0720">Serine protease</keyword>
<dbReference type="InterPro" id="IPR043504">
    <property type="entry name" value="Peptidase_S1_PA_chymotrypsin"/>
</dbReference>
<feature type="signal peptide" evidence="6">
    <location>
        <begin position="1"/>
        <end position="17"/>
    </location>
</feature>
<dbReference type="PROSITE" id="PS00134">
    <property type="entry name" value="TRYPSIN_HIS"/>
    <property type="match status" value="1"/>
</dbReference>
<dbReference type="CDD" id="cd00190">
    <property type="entry name" value="Tryp_SPc"/>
    <property type="match status" value="1"/>
</dbReference>
<dbReference type="GO" id="GO:0006508">
    <property type="term" value="P:proteolysis"/>
    <property type="evidence" value="ECO:0007669"/>
    <property type="project" value="UniProtKB-KW"/>
</dbReference>
<sequence>MKSSLIFGLWLLKGVLGDPGYKNFADITCGKRKAPTRTGRVVGGENAEKAEFPWLVSLTRRGGHFCGGTIISEKFVLTAGHCLCTGIDQDILQASSIKITVSQYDLTIKNTDAYQVSVKAITIHPGYVCGKPKDDIALLELENTLTWSNSALPACLPSSKSGDDYTSLLAVVAGWGWTNEVTDKGGRADIMQKAKLAIISLDKCREWYKSQGKTTKIKDNHICAGYEHGGVDSCWGDSGGPLMLDMDHSEDQTMVIGVVSTGIGCARPYLPGLYTRISDYISWIEEVVEK</sequence>
<evidence type="ECO:0000256" key="1">
    <source>
        <dbReference type="ARBA" id="ARBA00022670"/>
    </source>
</evidence>
<accession>A0A6P7GU45</accession>
<dbReference type="PROSITE" id="PS00135">
    <property type="entry name" value="TRYPSIN_SER"/>
    <property type="match status" value="1"/>
</dbReference>
<dbReference type="PRINTS" id="PR00722">
    <property type="entry name" value="CHYMOTRYPSIN"/>
</dbReference>
<feature type="chain" id="PRO_5028409273" evidence="6">
    <location>
        <begin position="18"/>
        <end position="290"/>
    </location>
</feature>
<dbReference type="InterPro" id="IPR033116">
    <property type="entry name" value="TRYPSIN_SER"/>
</dbReference>
<keyword evidence="6" id="KW-0732">Signal</keyword>
<dbReference type="InterPro" id="IPR009003">
    <property type="entry name" value="Peptidase_S1_PA"/>
</dbReference>
<dbReference type="InterPro" id="IPR001314">
    <property type="entry name" value="Peptidase_S1A"/>
</dbReference>
<evidence type="ECO:0000256" key="6">
    <source>
        <dbReference type="SAM" id="SignalP"/>
    </source>
</evidence>
<dbReference type="SUPFAM" id="SSF50494">
    <property type="entry name" value="Trypsin-like serine proteases"/>
    <property type="match status" value="1"/>
</dbReference>
<dbReference type="GO" id="GO:0004252">
    <property type="term" value="F:serine-type endopeptidase activity"/>
    <property type="evidence" value="ECO:0007669"/>
    <property type="project" value="InterPro"/>
</dbReference>
<evidence type="ECO:0000256" key="4">
    <source>
        <dbReference type="ARBA" id="ARBA00023157"/>
    </source>
</evidence>
<evidence type="ECO:0000256" key="3">
    <source>
        <dbReference type="ARBA" id="ARBA00022825"/>
    </source>
</evidence>
<keyword evidence="4" id="KW-1015">Disulfide bond</keyword>
<protein>
    <submittedName>
        <fullName evidence="8">Trypsin-1</fullName>
    </submittedName>
</protein>
<dbReference type="PANTHER" id="PTHR24252">
    <property type="entry name" value="ACROSIN-RELATED"/>
    <property type="match status" value="1"/>
</dbReference>